<proteinExistence type="predicted"/>
<feature type="compositionally biased region" description="Pro residues" evidence="1">
    <location>
        <begin position="15"/>
        <end position="28"/>
    </location>
</feature>
<feature type="compositionally biased region" description="Basic and acidic residues" evidence="1">
    <location>
        <begin position="1"/>
        <end position="11"/>
    </location>
</feature>
<sequence>MLNDLPRREPGQSRIPPPKHPVTTPPAPDLVVLTRFATALRQWRDDPGRGRAE</sequence>
<dbReference type="Proteomes" id="UP000057820">
    <property type="component" value="Plasmid 2"/>
</dbReference>
<evidence type="ECO:0000256" key="1">
    <source>
        <dbReference type="SAM" id="MobiDB-lite"/>
    </source>
</evidence>
<organism evidence="2 3">
    <name type="scientific">Nocardia farcinica</name>
    <dbReference type="NCBI Taxonomy" id="37329"/>
    <lineage>
        <taxon>Bacteria</taxon>
        <taxon>Bacillati</taxon>
        <taxon>Actinomycetota</taxon>
        <taxon>Actinomycetes</taxon>
        <taxon>Mycobacteriales</taxon>
        <taxon>Nocardiaceae</taxon>
        <taxon>Nocardia</taxon>
    </lineage>
</organism>
<dbReference type="EMBL" id="LN868939">
    <property type="protein sequence ID" value="CRY82304.1"/>
    <property type="molecule type" value="Genomic_DNA"/>
</dbReference>
<evidence type="ECO:0000313" key="3">
    <source>
        <dbReference type="Proteomes" id="UP000057820"/>
    </source>
</evidence>
<protein>
    <submittedName>
        <fullName evidence="2">Uncharacterized protein</fullName>
    </submittedName>
</protein>
<dbReference type="KEGG" id="nfr:ERS450000_04890"/>
<feature type="region of interest" description="Disordered" evidence="1">
    <location>
        <begin position="1"/>
        <end position="29"/>
    </location>
</feature>
<name>A0A0H5P4R1_NOCFR</name>
<evidence type="ECO:0000313" key="2">
    <source>
        <dbReference type="EMBL" id="CRY82304.1"/>
    </source>
</evidence>
<accession>A0A0H5P4R1</accession>
<gene>
    <name evidence="2" type="ORF">ERS450000_04890</name>
</gene>
<geneLocation type="plasmid" evidence="2">
    <name>2</name>
</geneLocation>
<dbReference type="AlphaFoldDB" id="A0A0H5P4R1"/>
<keyword evidence="2" id="KW-0614">Plasmid</keyword>
<reference evidence="3" key="1">
    <citation type="submission" date="2015-03" db="EMBL/GenBank/DDBJ databases">
        <authorList>
            <consortium name="Pathogen Informatics"/>
        </authorList>
    </citation>
    <scope>NUCLEOTIDE SEQUENCE [LARGE SCALE GENOMIC DNA]</scope>
    <source>
        <strain evidence="3">NCTC11134</strain>
        <plasmid evidence="3">2</plasmid>
    </source>
</reference>